<dbReference type="Pfam" id="PF08775">
    <property type="entry name" value="ParB"/>
    <property type="match status" value="1"/>
</dbReference>
<keyword evidence="4" id="KW-1185">Reference proteome</keyword>
<gene>
    <name evidence="3" type="primary">parB_2</name>
    <name evidence="3" type="ORF">TUM4438_44690</name>
</gene>
<dbReference type="PANTHER" id="PTHR38973:SF1">
    <property type="entry name" value="PLASMID PARTITION PROTEIN B"/>
    <property type="match status" value="1"/>
</dbReference>
<comment type="caution">
    <text evidence="3">The sequence shown here is derived from an EMBL/GenBank/DDBJ whole genome shotgun (WGS) entry which is preliminary data.</text>
</comment>
<evidence type="ECO:0000259" key="2">
    <source>
        <dbReference type="Pfam" id="PF08775"/>
    </source>
</evidence>
<evidence type="ECO:0000313" key="4">
    <source>
        <dbReference type="Proteomes" id="UP000887104"/>
    </source>
</evidence>
<feature type="domain" description="ParB protein family C-terminal" evidence="2">
    <location>
        <begin position="250"/>
        <end position="346"/>
    </location>
</feature>
<protein>
    <submittedName>
        <fullName evidence="3">Chromosome partitioning protein ParB</fullName>
    </submittedName>
</protein>
<organism evidence="3 4">
    <name type="scientific">Shewanella sairae</name>
    <dbReference type="NCBI Taxonomy" id="190310"/>
    <lineage>
        <taxon>Bacteria</taxon>
        <taxon>Pseudomonadati</taxon>
        <taxon>Pseudomonadota</taxon>
        <taxon>Gammaproteobacteria</taxon>
        <taxon>Alteromonadales</taxon>
        <taxon>Shewanellaceae</taxon>
        <taxon>Shewanella</taxon>
    </lineage>
</organism>
<dbReference type="RefSeq" id="WP_220783433.1">
    <property type="nucleotide sequence ID" value="NZ_BPEY01000172.1"/>
</dbReference>
<evidence type="ECO:0000313" key="3">
    <source>
        <dbReference type="EMBL" id="GIU52311.1"/>
    </source>
</evidence>
<dbReference type="EMBL" id="BPEY01000172">
    <property type="protein sequence ID" value="GIU52311.1"/>
    <property type="molecule type" value="Genomic_DNA"/>
</dbReference>
<dbReference type="PANTHER" id="PTHR38973">
    <property type="entry name" value="PLASMID PARTITIONING CONTROL PROTEIN-RELATED"/>
    <property type="match status" value="1"/>
</dbReference>
<accession>A0ABQ4PRL1</accession>
<reference evidence="3" key="1">
    <citation type="submission" date="2021-05" db="EMBL/GenBank/DDBJ databases">
        <title>Molecular characterization for Shewanella algae harboring chromosomal blaOXA-55-like strains isolated from clinical and environment sample.</title>
        <authorList>
            <person name="Ohama Y."/>
            <person name="Aoki K."/>
            <person name="Harada S."/>
            <person name="Moriya K."/>
            <person name="Ishii Y."/>
            <person name="Tateda K."/>
        </authorList>
    </citation>
    <scope>NUCLEOTIDE SEQUENCE</scope>
    <source>
        <strain evidence="3">JCM 11563</strain>
    </source>
</reference>
<proteinExistence type="predicted"/>
<evidence type="ECO:0000256" key="1">
    <source>
        <dbReference type="ARBA" id="ARBA00023125"/>
    </source>
</evidence>
<dbReference type="Proteomes" id="UP000887104">
    <property type="component" value="Unassembled WGS sequence"/>
</dbReference>
<keyword evidence="1" id="KW-0238">DNA-binding</keyword>
<name>A0ABQ4PRL1_9GAMM</name>
<sequence length="350" mass="39922">MSTSSFYSSRPGSAKNGVLGAVDEPRIFKLNSGRKVKFYSKHIAHDDIEKETRVSAHLNPRIQEEINQDELLKLAESLADNQIYPAIGYLESDKVIEILDGSLRRAGCLLSGVGYDILYSKEQLTLQEALDLTEQFSLVMKHTHREEGAKFLRHIAHLQRSFKVEIKVEQKELARIFNRSESYISTCLTAISINANLIKLFDRSEVLVAKDYRELKKIQETVLTSANICKCNKGATNEELERYDLEVLDCMSEAVKPVADELYLLNVEDTNAKEVQKDFVFKLLAQHLMGKKKTLAKTAKFEPIVSINKNKFVRKKQDSTGNKVTIEFSRIEKNKLKQIEDYILKITSDN</sequence>
<dbReference type="Gene3D" id="1.10.10.2830">
    <property type="match status" value="1"/>
</dbReference>
<dbReference type="InterPro" id="IPR014884">
    <property type="entry name" value="ParB_fam_C"/>
</dbReference>